<dbReference type="SUPFAM" id="SSF52141">
    <property type="entry name" value="Uracil-DNA glycosylase-like"/>
    <property type="match status" value="1"/>
</dbReference>
<dbReference type="GO" id="GO:0005737">
    <property type="term" value="C:cytoplasm"/>
    <property type="evidence" value="ECO:0007669"/>
    <property type="project" value="UniProtKB-SubCell"/>
</dbReference>
<reference evidence="13 14" key="1">
    <citation type="submission" date="2016-11" db="EMBL/GenBank/DDBJ databases">
        <authorList>
            <person name="Jaros S."/>
            <person name="Januszkiewicz K."/>
            <person name="Wedrychowicz H."/>
        </authorList>
    </citation>
    <scope>NUCLEOTIDE SEQUENCE [LARGE SCALE GENOMIC DNA]</scope>
    <source>
        <strain evidence="13 14">DSM 17737</strain>
    </source>
</reference>
<evidence type="ECO:0000256" key="2">
    <source>
        <dbReference type="ARBA" id="ARBA00002631"/>
    </source>
</evidence>
<dbReference type="AlphaFoldDB" id="A0A1N6DPP3"/>
<dbReference type="Gene3D" id="3.40.470.10">
    <property type="entry name" value="Uracil-DNA glycosylase-like domain"/>
    <property type="match status" value="1"/>
</dbReference>
<keyword evidence="6 9" id="KW-0227">DNA damage</keyword>
<dbReference type="PROSITE" id="PS00130">
    <property type="entry name" value="U_DNA_GLYCOSYLASE"/>
    <property type="match status" value="1"/>
</dbReference>
<dbReference type="Pfam" id="PF03167">
    <property type="entry name" value="UDG"/>
    <property type="match status" value="1"/>
</dbReference>
<evidence type="ECO:0000256" key="8">
    <source>
        <dbReference type="ARBA" id="ARBA00023204"/>
    </source>
</evidence>
<dbReference type="InterPro" id="IPR036895">
    <property type="entry name" value="Uracil-DNA_glycosylase-like_sf"/>
</dbReference>
<feature type="active site" description="Proton acceptor" evidence="9 10">
    <location>
        <position position="83"/>
    </location>
</feature>
<dbReference type="SMART" id="SM00987">
    <property type="entry name" value="UreE_C"/>
    <property type="match status" value="1"/>
</dbReference>
<keyword evidence="9" id="KW-0963">Cytoplasm</keyword>
<protein>
    <recommendedName>
        <fullName evidence="5 9">Uracil-DNA glycosylase</fullName>
        <shortName evidence="9">UDG</shortName>
        <ecNumber evidence="4 9">3.2.2.27</ecNumber>
    </recommendedName>
</protein>
<dbReference type="Proteomes" id="UP000198461">
    <property type="component" value="Unassembled WGS sequence"/>
</dbReference>
<dbReference type="OrthoDB" id="9804372at2"/>
<evidence type="ECO:0000256" key="3">
    <source>
        <dbReference type="ARBA" id="ARBA00008184"/>
    </source>
</evidence>
<keyword evidence="8 9" id="KW-0234">DNA repair</keyword>
<evidence type="ECO:0000256" key="9">
    <source>
        <dbReference type="HAMAP-Rule" id="MF_00148"/>
    </source>
</evidence>
<keyword evidence="14" id="KW-1185">Reference proteome</keyword>
<name>A0A1N6DPP3_9GAMM</name>
<evidence type="ECO:0000313" key="14">
    <source>
        <dbReference type="Proteomes" id="UP000198461"/>
    </source>
</evidence>
<evidence type="ECO:0000256" key="6">
    <source>
        <dbReference type="ARBA" id="ARBA00022763"/>
    </source>
</evidence>
<dbReference type="RefSeq" id="WP_074200648.1">
    <property type="nucleotide sequence ID" value="NZ_FSRE01000001.1"/>
</dbReference>
<dbReference type="InterPro" id="IPR002043">
    <property type="entry name" value="UDG_fam1"/>
</dbReference>
<evidence type="ECO:0000256" key="7">
    <source>
        <dbReference type="ARBA" id="ARBA00022801"/>
    </source>
</evidence>
<evidence type="ECO:0000256" key="10">
    <source>
        <dbReference type="PROSITE-ProRule" id="PRU10072"/>
    </source>
</evidence>
<comment type="catalytic activity">
    <reaction evidence="1 9 11">
        <text>Hydrolyzes single-stranded DNA or mismatched double-stranded DNA and polynucleotides, releasing free uracil.</text>
        <dbReference type="EC" id="3.2.2.27"/>
    </reaction>
</comment>
<evidence type="ECO:0000259" key="12">
    <source>
        <dbReference type="SMART" id="SM00986"/>
    </source>
</evidence>
<dbReference type="FunFam" id="3.40.470.10:FF:000001">
    <property type="entry name" value="Uracil-DNA glycosylase"/>
    <property type="match status" value="1"/>
</dbReference>
<feature type="domain" description="Uracil-DNA glycosylase-like" evidence="12">
    <location>
        <begin position="68"/>
        <end position="229"/>
    </location>
</feature>
<organism evidence="13 14">
    <name type="scientific">Sulfurivirga caldicuralii</name>
    <dbReference type="NCBI Taxonomy" id="364032"/>
    <lineage>
        <taxon>Bacteria</taxon>
        <taxon>Pseudomonadati</taxon>
        <taxon>Pseudomonadota</taxon>
        <taxon>Gammaproteobacteria</taxon>
        <taxon>Thiotrichales</taxon>
        <taxon>Piscirickettsiaceae</taxon>
        <taxon>Sulfurivirga</taxon>
    </lineage>
</organism>
<dbReference type="CDD" id="cd10027">
    <property type="entry name" value="UDG-F1-like"/>
    <property type="match status" value="1"/>
</dbReference>
<dbReference type="HAMAP" id="MF_00148">
    <property type="entry name" value="UDG"/>
    <property type="match status" value="1"/>
</dbReference>
<comment type="similarity">
    <text evidence="3 9 11">Belongs to the uracil-DNA glycosylase (UDG) superfamily. UNG family.</text>
</comment>
<dbReference type="InterPro" id="IPR018085">
    <property type="entry name" value="Ura-DNA_Glyclase_AS"/>
</dbReference>
<keyword evidence="7 9" id="KW-0378">Hydrolase</keyword>
<dbReference type="GO" id="GO:0004844">
    <property type="term" value="F:uracil DNA N-glycosylase activity"/>
    <property type="evidence" value="ECO:0007669"/>
    <property type="project" value="UniProtKB-UniRule"/>
</dbReference>
<dbReference type="PANTHER" id="PTHR11264:SF0">
    <property type="entry name" value="URACIL-DNA GLYCOSYLASE"/>
    <property type="match status" value="1"/>
</dbReference>
<dbReference type="EC" id="3.2.2.27" evidence="4 9"/>
<dbReference type="GO" id="GO:0097510">
    <property type="term" value="P:base-excision repair, AP site formation via deaminated base removal"/>
    <property type="evidence" value="ECO:0007669"/>
    <property type="project" value="TreeGrafter"/>
</dbReference>
<dbReference type="NCBIfam" id="NF003591">
    <property type="entry name" value="PRK05254.1-4"/>
    <property type="match status" value="1"/>
</dbReference>
<dbReference type="NCBIfam" id="NF003589">
    <property type="entry name" value="PRK05254.1-2"/>
    <property type="match status" value="1"/>
</dbReference>
<evidence type="ECO:0000256" key="4">
    <source>
        <dbReference type="ARBA" id="ARBA00012030"/>
    </source>
</evidence>
<accession>A0A1N6DPP3</accession>
<dbReference type="NCBIfam" id="NF003592">
    <property type="entry name" value="PRK05254.1-5"/>
    <property type="match status" value="1"/>
</dbReference>
<evidence type="ECO:0000313" key="13">
    <source>
        <dbReference type="EMBL" id="SIN72687.1"/>
    </source>
</evidence>
<dbReference type="NCBIfam" id="TIGR00628">
    <property type="entry name" value="ung"/>
    <property type="match status" value="1"/>
</dbReference>
<evidence type="ECO:0000256" key="5">
    <source>
        <dbReference type="ARBA" id="ARBA00018429"/>
    </source>
</evidence>
<dbReference type="SMART" id="SM00986">
    <property type="entry name" value="UDG"/>
    <property type="match status" value="1"/>
</dbReference>
<gene>
    <name evidence="9" type="primary">ung</name>
    <name evidence="13" type="ORF">SAMN05443662_0326</name>
</gene>
<dbReference type="InterPro" id="IPR005122">
    <property type="entry name" value="Uracil-DNA_glycosylase-like"/>
</dbReference>
<sequence>MTRLVPLAWQVNEHPQQRPIKLHPSWLKVVGDEFHKPYMQQLRTFLIGEMQAGKVILPEPKLWFNALNSTPFDQVKVVILGQDPYPTPGHAHGLCFSVLPQVKPLPKSLQNIFKELKDDTGIDHFANGCLQGWAQQGVLLLNAVLTVEAGKPNSHQGKGWETFTDAVVHAISQKRENMVFLLWGAYAQKKGRIIDPRRHHILKAPHPSPLSAHRGFFGCRHFSKTNIYLTQQGLEPIDWSQ</sequence>
<dbReference type="EMBL" id="FSRE01000001">
    <property type="protein sequence ID" value="SIN72687.1"/>
    <property type="molecule type" value="Genomic_DNA"/>
</dbReference>
<proteinExistence type="inferred from homology"/>
<dbReference type="PANTHER" id="PTHR11264">
    <property type="entry name" value="URACIL-DNA GLYCOSYLASE"/>
    <property type="match status" value="1"/>
</dbReference>
<comment type="function">
    <text evidence="2 9 11">Excises uracil residues from the DNA which can arise as a result of misincorporation of dUMP residues by DNA polymerase or due to deamination of cytosine.</text>
</comment>
<dbReference type="NCBIfam" id="NF003588">
    <property type="entry name" value="PRK05254.1-1"/>
    <property type="match status" value="1"/>
</dbReference>
<evidence type="ECO:0000256" key="1">
    <source>
        <dbReference type="ARBA" id="ARBA00001400"/>
    </source>
</evidence>
<evidence type="ECO:0000256" key="11">
    <source>
        <dbReference type="RuleBase" id="RU003780"/>
    </source>
</evidence>
<dbReference type="STRING" id="364032.SAMN05443662_0326"/>
<comment type="subcellular location">
    <subcellularLocation>
        <location evidence="9">Cytoplasm</location>
    </subcellularLocation>
</comment>